<evidence type="ECO:0000256" key="4">
    <source>
        <dbReference type="ARBA" id="ARBA00022475"/>
    </source>
</evidence>
<dbReference type="InterPro" id="IPR002549">
    <property type="entry name" value="AI-2E-like"/>
</dbReference>
<evidence type="ECO:0000256" key="3">
    <source>
        <dbReference type="ARBA" id="ARBA00022448"/>
    </source>
</evidence>
<evidence type="ECO:0000313" key="10">
    <source>
        <dbReference type="Proteomes" id="UP000053947"/>
    </source>
</evidence>
<evidence type="ECO:0000256" key="2">
    <source>
        <dbReference type="ARBA" id="ARBA00009773"/>
    </source>
</evidence>
<protein>
    <submittedName>
        <fullName evidence="9">Putative permease</fullName>
    </submittedName>
</protein>
<keyword evidence="7 8" id="KW-0472">Membrane</keyword>
<dbReference type="PANTHER" id="PTHR21716:SF53">
    <property type="entry name" value="PERMEASE PERM-RELATED"/>
    <property type="match status" value="1"/>
</dbReference>
<reference evidence="9 10" key="1">
    <citation type="submission" date="2015-06" db="EMBL/GenBank/DDBJ databases">
        <title>Genome sequence of the organohalide-respiring Dehalogenimonas alkenigignens type strain (IP3-3T).</title>
        <authorList>
            <person name="Key T.A."/>
            <person name="Richmond D.P."/>
            <person name="Bowman K.S."/>
            <person name="Cho Y.-J."/>
            <person name="Chun J."/>
            <person name="da Costa M.S."/>
            <person name="Rainey F.A."/>
            <person name="Moe W.M."/>
        </authorList>
    </citation>
    <scope>NUCLEOTIDE SEQUENCE [LARGE SCALE GENOMIC DNA]</scope>
    <source>
        <strain evidence="9 10">IP3-3</strain>
    </source>
</reference>
<dbReference type="GO" id="GO:0005886">
    <property type="term" value="C:plasma membrane"/>
    <property type="evidence" value="ECO:0007669"/>
    <property type="project" value="UniProtKB-SubCell"/>
</dbReference>
<evidence type="ECO:0000256" key="5">
    <source>
        <dbReference type="ARBA" id="ARBA00022692"/>
    </source>
</evidence>
<keyword evidence="5 8" id="KW-0812">Transmembrane</keyword>
<dbReference type="GO" id="GO:0055085">
    <property type="term" value="P:transmembrane transport"/>
    <property type="evidence" value="ECO:0007669"/>
    <property type="project" value="TreeGrafter"/>
</dbReference>
<evidence type="ECO:0000256" key="6">
    <source>
        <dbReference type="ARBA" id="ARBA00022989"/>
    </source>
</evidence>
<keyword evidence="10" id="KW-1185">Reference proteome</keyword>
<dbReference type="AlphaFoldDB" id="A0A0W0GJ15"/>
<feature type="transmembrane region" description="Helical" evidence="8">
    <location>
        <begin position="267"/>
        <end position="295"/>
    </location>
</feature>
<keyword evidence="3" id="KW-0813">Transport</keyword>
<comment type="caution">
    <text evidence="9">The sequence shown here is derived from an EMBL/GenBank/DDBJ whole genome shotgun (WGS) entry which is preliminary data.</text>
</comment>
<feature type="transmembrane region" description="Helical" evidence="8">
    <location>
        <begin position="161"/>
        <end position="183"/>
    </location>
</feature>
<feature type="transmembrane region" description="Helical" evidence="8">
    <location>
        <begin position="37"/>
        <end position="58"/>
    </location>
</feature>
<feature type="transmembrane region" description="Helical" evidence="8">
    <location>
        <begin position="70"/>
        <end position="93"/>
    </location>
</feature>
<keyword evidence="4" id="KW-1003">Cell membrane</keyword>
<proteinExistence type="inferred from homology"/>
<sequence>MQALHLTSRHWRSIVFVAILVVFFSFAYALRSVLLPFFIGVLVAFILHPAVIWLESHVTFPEKLKRHRRVILVVLVLLLLAALIVLVASYLIATLINTVDQLLDHASEIMDAVMSYFSNLLESVRTQFSPDIQARIDQFVTDVTDNIGTALENLARRSFDLIPDTIGVIFGFAALPMFLFYLLKDWEKLGNALHNNLPRQAAIHTRNVLTIIGGVLGRYLRAQLLLGSIVGSVTFIGLLLMRVNFGLALLLALIAGVFEMVPTIGPWISGLFALIIILATYPDLVVWVIGLFLFVQLMENNLLVPRIQGQLLHIHPAVALLLLVLGAYTAGIWGILLAVPLTATIVQIFYYLNDASRLEDHLPLLHHDATIFQK</sequence>
<evidence type="ECO:0000256" key="8">
    <source>
        <dbReference type="SAM" id="Phobius"/>
    </source>
</evidence>
<comment type="similarity">
    <text evidence="2">Belongs to the autoinducer-2 exporter (AI-2E) (TC 2.A.86) family.</text>
</comment>
<accession>A0A0W0GJ15</accession>
<dbReference type="OrthoDB" id="146294at2"/>
<organism evidence="9 10">
    <name type="scientific">Dehalogenimonas alkenigignens</name>
    <dbReference type="NCBI Taxonomy" id="1217799"/>
    <lineage>
        <taxon>Bacteria</taxon>
        <taxon>Bacillati</taxon>
        <taxon>Chloroflexota</taxon>
        <taxon>Dehalococcoidia</taxon>
        <taxon>Dehalococcoidales</taxon>
        <taxon>Dehalococcoidaceae</taxon>
        <taxon>Dehalogenimonas</taxon>
    </lineage>
</organism>
<dbReference type="EMBL" id="LFDV01000002">
    <property type="protein sequence ID" value="KTB48529.1"/>
    <property type="molecule type" value="Genomic_DNA"/>
</dbReference>
<feature type="transmembrane region" description="Helical" evidence="8">
    <location>
        <begin position="12"/>
        <end position="31"/>
    </location>
</feature>
<dbReference type="Proteomes" id="UP000053947">
    <property type="component" value="Unassembled WGS sequence"/>
</dbReference>
<name>A0A0W0GJ15_9CHLR</name>
<evidence type="ECO:0000256" key="7">
    <source>
        <dbReference type="ARBA" id="ARBA00023136"/>
    </source>
</evidence>
<dbReference type="STRING" id="1217799.DEALK_13750"/>
<dbReference type="PANTHER" id="PTHR21716">
    <property type="entry name" value="TRANSMEMBRANE PROTEIN"/>
    <property type="match status" value="1"/>
</dbReference>
<evidence type="ECO:0000313" key="9">
    <source>
        <dbReference type="EMBL" id="KTB48529.1"/>
    </source>
</evidence>
<keyword evidence="6 8" id="KW-1133">Transmembrane helix</keyword>
<gene>
    <name evidence="9" type="ORF">DEALK_13750</name>
</gene>
<dbReference type="RefSeq" id="WP_083496394.1">
    <property type="nucleotide sequence ID" value="NZ_KQ758903.1"/>
</dbReference>
<dbReference type="Pfam" id="PF01594">
    <property type="entry name" value="AI-2E_transport"/>
    <property type="match status" value="1"/>
</dbReference>
<feature type="transmembrane region" description="Helical" evidence="8">
    <location>
        <begin position="224"/>
        <end position="255"/>
    </location>
</feature>
<evidence type="ECO:0000256" key="1">
    <source>
        <dbReference type="ARBA" id="ARBA00004651"/>
    </source>
</evidence>
<comment type="subcellular location">
    <subcellularLocation>
        <location evidence="1">Cell membrane</location>
        <topology evidence="1">Multi-pass membrane protein</topology>
    </subcellularLocation>
</comment>